<dbReference type="InterPro" id="IPR056924">
    <property type="entry name" value="SH3_Tf2-1"/>
</dbReference>
<gene>
    <name evidence="3" type="primary">NSN1_2</name>
    <name evidence="3" type="ORF">CK203_052300</name>
</gene>
<evidence type="ECO:0000313" key="3">
    <source>
        <dbReference type="EMBL" id="RVW64254.1"/>
    </source>
</evidence>
<dbReference type="Gene3D" id="2.40.50.40">
    <property type="match status" value="1"/>
</dbReference>
<evidence type="ECO:0000259" key="1">
    <source>
        <dbReference type="Pfam" id="PF00385"/>
    </source>
</evidence>
<reference evidence="3 4" key="1">
    <citation type="journal article" date="2018" name="PLoS Genet.">
        <title>Population sequencing reveals clonal diversity and ancestral inbreeding in the grapevine cultivar Chardonnay.</title>
        <authorList>
            <person name="Roach M.J."/>
            <person name="Johnson D.L."/>
            <person name="Bohlmann J."/>
            <person name="van Vuuren H.J."/>
            <person name="Jones S.J."/>
            <person name="Pretorius I.S."/>
            <person name="Schmidt S.A."/>
            <person name="Borneman A.R."/>
        </authorList>
    </citation>
    <scope>NUCLEOTIDE SEQUENCE [LARGE SCALE GENOMIC DNA]</scope>
    <source>
        <strain evidence="4">cv. Chardonnay</strain>
        <tissue evidence="3">Leaf</tissue>
    </source>
</reference>
<dbReference type="Pfam" id="PF00385">
    <property type="entry name" value="Chromo"/>
    <property type="match status" value="1"/>
</dbReference>
<protein>
    <submittedName>
        <fullName evidence="3">Guanine nucleotide-binding protein-like NSN1</fullName>
    </submittedName>
</protein>
<evidence type="ECO:0000259" key="2">
    <source>
        <dbReference type="Pfam" id="PF24626"/>
    </source>
</evidence>
<accession>A0A438FWD4</accession>
<name>A0A438FWD4_VITVI</name>
<feature type="domain" description="Chromo" evidence="1">
    <location>
        <begin position="58"/>
        <end position="101"/>
    </location>
</feature>
<dbReference type="AlphaFoldDB" id="A0A438FWD4"/>
<feature type="domain" description="Tf2-1-like SH3-like" evidence="2">
    <location>
        <begin position="1"/>
        <end position="47"/>
    </location>
</feature>
<sequence length="624" mass="71120">MVFLKLQSYRQQSVFCRASQKLANRFYGPYQIEQRIGKPNNTTVELPLTDDEGEIVLEPEGILDTRWVKKGSRIFEESLVKWKQLPLDDATWEDTKMLRDRFINVNLEDKVPVQDRGIDEPRRSQRVPKKNPRLLKTMELGLLLLYYHPIGCKWVYKIEYHANGTSERYKTPMWGLICCSTFGHVSLSDWPSWMLLKANLGSTRVIMESDKNDFWLLFEREKRLHEEGGLAVLRSAFGKAAGEKRGASPAAKRGKLEKGEGIAKAERNHGESWCLIPHPASGAVERWLKYLREELLAVAFKCSIQEQRTKLGWRSKSKVAKPSNLLQTSVCFGAGTFIKLLKNYSRSHEKPRTIKVFMHVICIRAAFTYTCVYIPTFPRHKKEITASTMTVEKKNADASRMSPLRSGFRPGLMGLPEMVQTASSSLFGPFSVGDFRSYDGTLWPDKSAALLNASDSWLHSDEGTSGSCCDIPKRYVMHAAWGSLTRLIAHAFIQRDGFAESVIFIEICCRSLQFSIARRLLRDSRMPEKSYSPRFKLSSKHTVLKRNECTRNGFSEGHVEFMIDILILSLHKNNRIGLSRTFPMAAVDHNCTPGTHSYLLLHGHLGIVALDHMHPPFTPSFPRF</sequence>
<dbReference type="InterPro" id="IPR023780">
    <property type="entry name" value="Chromo_domain"/>
</dbReference>
<dbReference type="EMBL" id="QGNW01000723">
    <property type="protein sequence ID" value="RVW64254.1"/>
    <property type="molecule type" value="Genomic_DNA"/>
</dbReference>
<comment type="caution">
    <text evidence="3">The sequence shown here is derived from an EMBL/GenBank/DDBJ whole genome shotgun (WGS) entry which is preliminary data.</text>
</comment>
<organism evidence="3 4">
    <name type="scientific">Vitis vinifera</name>
    <name type="common">Grape</name>
    <dbReference type="NCBI Taxonomy" id="29760"/>
    <lineage>
        <taxon>Eukaryota</taxon>
        <taxon>Viridiplantae</taxon>
        <taxon>Streptophyta</taxon>
        <taxon>Embryophyta</taxon>
        <taxon>Tracheophyta</taxon>
        <taxon>Spermatophyta</taxon>
        <taxon>Magnoliopsida</taxon>
        <taxon>eudicotyledons</taxon>
        <taxon>Gunneridae</taxon>
        <taxon>Pentapetalae</taxon>
        <taxon>rosids</taxon>
        <taxon>Vitales</taxon>
        <taxon>Vitaceae</taxon>
        <taxon>Viteae</taxon>
        <taxon>Vitis</taxon>
    </lineage>
</organism>
<evidence type="ECO:0000313" key="4">
    <source>
        <dbReference type="Proteomes" id="UP000288805"/>
    </source>
</evidence>
<dbReference type="SUPFAM" id="SSF54160">
    <property type="entry name" value="Chromo domain-like"/>
    <property type="match status" value="1"/>
</dbReference>
<dbReference type="Proteomes" id="UP000288805">
    <property type="component" value="Unassembled WGS sequence"/>
</dbReference>
<proteinExistence type="predicted"/>
<dbReference type="InterPro" id="IPR016197">
    <property type="entry name" value="Chromo-like_dom_sf"/>
</dbReference>
<dbReference type="Pfam" id="PF24626">
    <property type="entry name" value="SH3_Tf2-1"/>
    <property type="match status" value="1"/>
</dbReference>